<gene>
    <name evidence="2" type="ORF">GCU69_15525</name>
</gene>
<proteinExistence type="predicted"/>
<feature type="domain" description="DUF397" evidence="1">
    <location>
        <begin position="9"/>
        <end position="60"/>
    </location>
</feature>
<name>A0ABQ7FI04_9ACTN</name>
<dbReference type="Pfam" id="PF04149">
    <property type="entry name" value="DUF397"/>
    <property type="match status" value="1"/>
</dbReference>
<evidence type="ECO:0000313" key="3">
    <source>
        <dbReference type="Proteomes" id="UP000621266"/>
    </source>
</evidence>
<protein>
    <submittedName>
        <fullName evidence="2">DUF397 domain-containing protein</fullName>
    </submittedName>
</protein>
<dbReference type="InterPro" id="IPR007278">
    <property type="entry name" value="DUF397"/>
</dbReference>
<organism evidence="2 3">
    <name type="scientific">Streptomyces lycii</name>
    <dbReference type="NCBI Taxonomy" id="2654337"/>
    <lineage>
        <taxon>Bacteria</taxon>
        <taxon>Bacillati</taxon>
        <taxon>Actinomycetota</taxon>
        <taxon>Actinomycetes</taxon>
        <taxon>Kitasatosporales</taxon>
        <taxon>Streptomycetaceae</taxon>
        <taxon>Streptomyces</taxon>
    </lineage>
</organism>
<accession>A0ABQ7FI04</accession>
<reference evidence="2 3" key="1">
    <citation type="submission" date="2019-10" db="EMBL/GenBank/DDBJ databases">
        <title>Streptomyces tenebrisbrunneis sp.nov., an endogenous actinomycete isolated from of Lycium ruthenicum.</title>
        <authorList>
            <person name="Ma L."/>
        </authorList>
    </citation>
    <scope>NUCLEOTIDE SEQUENCE [LARGE SCALE GENOMIC DNA]</scope>
    <source>
        <strain evidence="2 3">TRM 66187</strain>
    </source>
</reference>
<dbReference type="RefSeq" id="WP_098753301.1">
    <property type="nucleotide sequence ID" value="NZ_WHPN01000283.1"/>
</dbReference>
<evidence type="ECO:0000313" key="2">
    <source>
        <dbReference type="EMBL" id="KAF4408242.1"/>
    </source>
</evidence>
<dbReference type="Proteomes" id="UP000621266">
    <property type="component" value="Unassembled WGS sequence"/>
</dbReference>
<comment type="caution">
    <text evidence="2">The sequence shown here is derived from an EMBL/GenBank/DDBJ whole genome shotgun (WGS) entry which is preliminary data.</text>
</comment>
<evidence type="ECO:0000259" key="1">
    <source>
        <dbReference type="Pfam" id="PF04149"/>
    </source>
</evidence>
<dbReference type="EMBL" id="WHPN01000283">
    <property type="protein sequence ID" value="KAF4408242.1"/>
    <property type="molecule type" value="Genomic_DNA"/>
</dbReference>
<keyword evidence="3" id="KW-1185">Reference proteome</keyword>
<sequence>MAEHGITEVWKKSSYSGANGQCVEVAARVPGSVSVRDSKDTGRPALSFSECSWEAFLSEIDRGVTGR</sequence>